<protein>
    <submittedName>
        <fullName evidence="2">Uncharacterized protein</fullName>
    </submittedName>
</protein>
<accession>A0A6N8L1N7</accession>
<dbReference type="Proteomes" id="UP000435036">
    <property type="component" value="Unassembled WGS sequence"/>
</dbReference>
<evidence type="ECO:0000256" key="1">
    <source>
        <dbReference type="SAM" id="MobiDB-lite"/>
    </source>
</evidence>
<sequence>MKTQLKKTYEAPSMEVLVVELEQGIAAASLNSSPQIDDTFGQGSSSTGWNTDDSGF</sequence>
<gene>
    <name evidence="2" type="ORF">GQF63_16520</name>
</gene>
<organism evidence="2 3">
    <name type="scientific">Sphingobacterium humi</name>
    <dbReference type="NCBI Taxonomy" id="1796905"/>
    <lineage>
        <taxon>Bacteria</taxon>
        <taxon>Pseudomonadati</taxon>
        <taxon>Bacteroidota</taxon>
        <taxon>Sphingobacteriia</taxon>
        <taxon>Sphingobacteriales</taxon>
        <taxon>Sphingobacteriaceae</taxon>
        <taxon>Sphingobacterium</taxon>
    </lineage>
</organism>
<dbReference type="AlphaFoldDB" id="A0A6N8L1N7"/>
<name>A0A6N8L1N7_9SPHI</name>
<feature type="region of interest" description="Disordered" evidence="1">
    <location>
        <begin position="30"/>
        <end position="56"/>
    </location>
</feature>
<evidence type="ECO:0000313" key="3">
    <source>
        <dbReference type="Proteomes" id="UP000435036"/>
    </source>
</evidence>
<reference evidence="2 3" key="1">
    <citation type="submission" date="2019-12" db="EMBL/GenBank/DDBJ databases">
        <authorList>
            <person name="Dong K."/>
        </authorList>
    </citation>
    <scope>NUCLEOTIDE SEQUENCE [LARGE SCALE GENOMIC DNA]</scope>
    <source>
        <strain evidence="2 3">JCM 31225</strain>
    </source>
</reference>
<proteinExistence type="predicted"/>
<dbReference type="EMBL" id="WSQA01000014">
    <property type="protein sequence ID" value="MVZ63633.1"/>
    <property type="molecule type" value="Genomic_DNA"/>
</dbReference>
<evidence type="ECO:0000313" key="2">
    <source>
        <dbReference type="EMBL" id="MVZ63633.1"/>
    </source>
</evidence>
<dbReference type="RefSeq" id="WP_160370350.1">
    <property type="nucleotide sequence ID" value="NZ_WSQA01000014.1"/>
</dbReference>
<keyword evidence="3" id="KW-1185">Reference proteome</keyword>
<comment type="caution">
    <text evidence="2">The sequence shown here is derived from an EMBL/GenBank/DDBJ whole genome shotgun (WGS) entry which is preliminary data.</text>
</comment>